<evidence type="ECO:0000256" key="1">
    <source>
        <dbReference type="ARBA" id="ARBA00022729"/>
    </source>
</evidence>
<keyword evidence="3" id="KW-0456">Lyase</keyword>
<dbReference type="SUPFAM" id="SSF48435">
    <property type="entry name" value="Bacterial muramidases"/>
    <property type="match status" value="1"/>
</dbReference>
<evidence type="ECO:0000256" key="2">
    <source>
        <dbReference type="SAM" id="SignalP"/>
    </source>
</evidence>
<dbReference type="InterPro" id="IPR008939">
    <property type="entry name" value="Lytic_TGlycosylase_superhlx_U"/>
</dbReference>
<sequence length="104" mass="11641">MVKVDKWRLWAVGLCLTAFSGATLADSLDAERQRYLQIKQAWDSKQMDVVAQLMPTLQDYPLYPYLEYPPVDAGSQHGQCGSGPAIFCGCILRCHPQNRSLPVL</sequence>
<dbReference type="AlphaFoldDB" id="A0A4U9UR49"/>
<dbReference type="Gene3D" id="1.25.20.10">
    <property type="entry name" value="Bacterial muramidases"/>
    <property type="match status" value="1"/>
</dbReference>
<dbReference type="GO" id="GO:0016829">
    <property type="term" value="F:lyase activity"/>
    <property type="evidence" value="ECO:0007669"/>
    <property type="project" value="UniProtKB-KW"/>
</dbReference>
<dbReference type="EMBL" id="CABEEZ010000071">
    <property type="protein sequence ID" value="VTR32121.1"/>
    <property type="molecule type" value="Genomic_DNA"/>
</dbReference>
<accession>A0A4U9UR49</accession>
<protein>
    <submittedName>
        <fullName evidence="3">Soluble lytic murein transglycosylase</fullName>
        <ecNumber evidence="3">4.2.2.-</ecNumber>
    </submittedName>
</protein>
<dbReference type="GO" id="GO:0004553">
    <property type="term" value="F:hydrolase activity, hydrolyzing O-glycosyl compounds"/>
    <property type="evidence" value="ECO:0007669"/>
    <property type="project" value="InterPro"/>
</dbReference>
<organism evidence="3">
    <name type="scientific">Serratia fonticola</name>
    <dbReference type="NCBI Taxonomy" id="47917"/>
    <lineage>
        <taxon>Bacteria</taxon>
        <taxon>Pseudomonadati</taxon>
        <taxon>Pseudomonadota</taxon>
        <taxon>Gammaproteobacteria</taxon>
        <taxon>Enterobacterales</taxon>
        <taxon>Yersiniaceae</taxon>
        <taxon>Serratia</taxon>
    </lineage>
</organism>
<dbReference type="EC" id="4.2.2.-" evidence="3"/>
<dbReference type="GO" id="GO:0042597">
    <property type="term" value="C:periplasmic space"/>
    <property type="evidence" value="ECO:0007669"/>
    <property type="project" value="InterPro"/>
</dbReference>
<name>A0A4U9UR49_SERFO</name>
<reference evidence="3" key="1">
    <citation type="submission" date="2019-05" db="EMBL/GenBank/DDBJ databases">
        <authorList>
            <consortium name="Pathogen Informatics"/>
        </authorList>
    </citation>
    <scope>NUCLEOTIDE SEQUENCE [LARGE SCALE GENOMIC DNA]</scope>
    <source>
        <strain evidence="3">NCTC12965</strain>
    </source>
</reference>
<evidence type="ECO:0000313" key="3">
    <source>
        <dbReference type="EMBL" id="VTR32121.1"/>
    </source>
</evidence>
<feature type="chain" id="PRO_5020827890" evidence="2">
    <location>
        <begin position="26"/>
        <end position="104"/>
    </location>
</feature>
<feature type="signal peptide" evidence="2">
    <location>
        <begin position="1"/>
        <end position="25"/>
    </location>
</feature>
<proteinExistence type="predicted"/>
<gene>
    <name evidence="3" type="primary">slt_5</name>
    <name evidence="3" type="ORF">NCTC12965_03310</name>
</gene>
<keyword evidence="1 2" id="KW-0732">Signal</keyword>